<dbReference type="CDD" id="cd00487">
    <property type="entry name" value="Pep_deformylase"/>
    <property type="match status" value="1"/>
</dbReference>
<dbReference type="GO" id="GO:0006412">
    <property type="term" value="P:translation"/>
    <property type="evidence" value="ECO:0007669"/>
    <property type="project" value="UniProtKB-UniRule"/>
</dbReference>
<comment type="catalytic activity">
    <reaction evidence="2">
        <text>N-terminal N-formyl-L-methionyl-[peptide] + H2O = N-terminal L-methionyl-[peptide] + formate</text>
        <dbReference type="Rhea" id="RHEA:24420"/>
        <dbReference type="Rhea" id="RHEA-COMP:10639"/>
        <dbReference type="Rhea" id="RHEA-COMP:10640"/>
        <dbReference type="ChEBI" id="CHEBI:15377"/>
        <dbReference type="ChEBI" id="CHEBI:15740"/>
        <dbReference type="ChEBI" id="CHEBI:49298"/>
        <dbReference type="ChEBI" id="CHEBI:64731"/>
        <dbReference type="EC" id="3.5.1.88"/>
    </reaction>
</comment>
<evidence type="ECO:0000313" key="4">
    <source>
        <dbReference type="Proteomes" id="UP000256514"/>
    </source>
</evidence>
<dbReference type="OrthoDB" id="9804313at2"/>
<sequence length="169" mass="19816">MVILEILKYPDKRLRKKSKPVEVFDEALHTLLDDMYETMIEHNGVGLAAIQVGVDKQILVINIPRQEDNEQHKEDMLEIINPVFLKQEGEIVWNEGCLSVPEYYEETKRFSHVTLAYKDRFGNDKVLQADDFLSVALQHEIDHLNGMLFVDKLPILKRKKFEKEHKKTK</sequence>
<dbReference type="EMBL" id="NXLT01000002">
    <property type="protein sequence ID" value="RDU68093.1"/>
    <property type="molecule type" value="Genomic_DNA"/>
</dbReference>
<comment type="caution">
    <text evidence="3">The sequence shown here is derived from an EMBL/GenBank/DDBJ whole genome shotgun (WGS) entry which is preliminary data.</text>
</comment>
<accession>A0A3D8IST6</accession>
<feature type="binding site" evidence="2">
    <location>
        <position position="139"/>
    </location>
    <ligand>
        <name>Fe cation</name>
        <dbReference type="ChEBI" id="CHEBI:24875"/>
    </ligand>
</feature>
<dbReference type="Pfam" id="PF01327">
    <property type="entry name" value="Pep_deformylase"/>
    <property type="match status" value="1"/>
</dbReference>
<evidence type="ECO:0000256" key="1">
    <source>
        <dbReference type="ARBA" id="ARBA00010759"/>
    </source>
</evidence>
<keyword evidence="2" id="KW-0648">Protein biosynthesis</keyword>
<dbReference type="RefSeq" id="WP_095627131.1">
    <property type="nucleotide sequence ID" value="NZ_NXLT01000002.1"/>
</dbReference>
<dbReference type="GO" id="GO:0046872">
    <property type="term" value="F:metal ion binding"/>
    <property type="evidence" value="ECO:0007669"/>
    <property type="project" value="UniProtKB-KW"/>
</dbReference>
<keyword evidence="2" id="KW-0378">Hydrolase</keyword>
<dbReference type="PRINTS" id="PR01576">
    <property type="entry name" value="PDEFORMYLASE"/>
</dbReference>
<dbReference type="PIRSF" id="PIRSF004749">
    <property type="entry name" value="Pep_def"/>
    <property type="match status" value="1"/>
</dbReference>
<feature type="active site" evidence="2">
    <location>
        <position position="140"/>
    </location>
</feature>
<dbReference type="EC" id="3.5.1.88" evidence="2"/>
<keyword evidence="2" id="KW-0479">Metal-binding</keyword>
<dbReference type="PANTHER" id="PTHR10458">
    <property type="entry name" value="PEPTIDE DEFORMYLASE"/>
    <property type="match status" value="1"/>
</dbReference>
<reference evidence="3 4" key="1">
    <citation type="submission" date="2018-04" db="EMBL/GenBank/DDBJ databases">
        <title>Novel Campyloabacter and Helicobacter Species and Strains.</title>
        <authorList>
            <person name="Mannion A.J."/>
            <person name="Shen Z."/>
            <person name="Fox J.G."/>
        </authorList>
    </citation>
    <scope>NUCLEOTIDE SEQUENCE [LARGE SCALE GENOMIC DNA]</scope>
    <source>
        <strain evidence="3 4">MIT 12-6600</strain>
    </source>
</reference>
<dbReference type="AlphaFoldDB" id="A0A3D8IST6"/>
<dbReference type="GO" id="GO:0042586">
    <property type="term" value="F:peptide deformylase activity"/>
    <property type="evidence" value="ECO:0007669"/>
    <property type="project" value="UniProtKB-UniRule"/>
</dbReference>
<proteinExistence type="inferred from homology"/>
<dbReference type="HAMAP" id="MF_00163">
    <property type="entry name" value="Pep_deformylase"/>
    <property type="match status" value="1"/>
</dbReference>
<dbReference type="PANTHER" id="PTHR10458:SF22">
    <property type="entry name" value="PEPTIDE DEFORMYLASE"/>
    <property type="match status" value="1"/>
</dbReference>
<evidence type="ECO:0000313" key="3">
    <source>
        <dbReference type="EMBL" id="RDU68093.1"/>
    </source>
</evidence>
<feature type="binding site" evidence="2">
    <location>
        <position position="143"/>
    </location>
    <ligand>
        <name>Fe cation</name>
        <dbReference type="ChEBI" id="CHEBI:24875"/>
    </ligand>
</feature>
<dbReference type="SUPFAM" id="SSF56420">
    <property type="entry name" value="Peptide deformylase"/>
    <property type="match status" value="1"/>
</dbReference>
<keyword evidence="2" id="KW-0408">Iron</keyword>
<dbReference type="Gene3D" id="3.90.45.10">
    <property type="entry name" value="Peptide deformylase"/>
    <property type="match status" value="1"/>
</dbReference>
<dbReference type="InterPro" id="IPR036821">
    <property type="entry name" value="Peptide_deformylase_sf"/>
</dbReference>
<dbReference type="InterPro" id="IPR023635">
    <property type="entry name" value="Peptide_deformylase"/>
</dbReference>
<comment type="cofactor">
    <cofactor evidence="2">
        <name>Fe(2+)</name>
        <dbReference type="ChEBI" id="CHEBI:29033"/>
    </cofactor>
    <text evidence="2">Binds 1 Fe(2+) ion.</text>
</comment>
<gene>
    <name evidence="2" type="primary">def</name>
    <name evidence="3" type="ORF">CQA54_02930</name>
</gene>
<dbReference type="NCBIfam" id="TIGR00079">
    <property type="entry name" value="pept_deformyl"/>
    <property type="match status" value="1"/>
</dbReference>
<name>A0A3D8IST6_9HELI</name>
<dbReference type="NCBIfam" id="NF001159">
    <property type="entry name" value="PRK00150.1-3"/>
    <property type="match status" value="1"/>
</dbReference>
<keyword evidence="4" id="KW-1185">Reference proteome</keyword>
<dbReference type="Proteomes" id="UP000256514">
    <property type="component" value="Unassembled WGS sequence"/>
</dbReference>
<comment type="similarity">
    <text evidence="1 2">Belongs to the polypeptide deformylase family.</text>
</comment>
<evidence type="ECO:0000256" key="2">
    <source>
        <dbReference type="HAMAP-Rule" id="MF_00163"/>
    </source>
</evidence>
<comment type="function">
    <text evidence="2">Removes the formyl group from the N-terminal Met of newly synthesized proteins. Requires at least a dipeptide for an efficient rate of reaction. N-terminal L-methionine is a prerequisite for activity but the enzyme has broad specificity at other positions.</text>
</comment>
<feature type="binding site" evidence="2">
    <location>
        <position position="97"/>
    </location>
    <ligand>
        <name>Fe cation</name>
        <dbReference type="ChEBI" id="CHEBI:24875"/>
    </ligand>
</feature>
<protein>
    <recommendedName>
        <fullName evidence="2">Peptide deformylase</fullName>
        <shortName evidence="2">PDF</shortName>
        <ecNumber evidence="2">3.5.1.88</ecNumber>
    </recommendedName>
    <alternativeName>
        <fullName evidence="2">Polypeptide deformylase</fullName>
    </alternativeName>
</protein>
<organism evidence="3 4">
    <name type="scientific">Helicobacter equorum</name>
    <dbReference type="NCBI Taxonomy" id="361872"/>
    <lineage>
        <taxon>Bacteria</taxon>
        <taxon>Pseudomonadati</taxon>
        <taxon>Campylobacterota</taxon>
        <taxon>Epsilonproteobacteria</taxon>
        <taxon>Campylobacterales</taxon>
        <taxon>Helicobacteraceae</taxon>
        <taxon>Helicobacter</taxon>
    </lineage>
</organism>